<keyword evidence="5" id="KW-0238">DNA-binding</keyword>
<dbReference type="Pfam" id="PF18024">
    <property type="entry name" value="HTH_50"/>
    <property type="match status" value="1"/>
</dbReference>
<dbReference type="InterPro" id="IPR000014">
    <property type="entry name" value="PAS"/>
</dbReference>
<evidence type="ECO:0000256" key="4">
    <source>
        <dbReference type="ARBA" id="ARBA00023015"/>
    </source>
</evidence>
<dbReference type="Pfam" id="PF25601">
    <property type="entry name" value="AAA_lid_14"/>
    <property type="match status" value="1"/>
</dbReference>
<dbReference type="InterPro" id="IPR035965">
    <property type="entry name" value="PAS-like_dom_sf"/>
</dbReference>
<dbReference type="CDD" id="cd00009">
    <property type="entry name" value="AAA"/>
    <property type="match status" value="1"/>
</dbReference>
<evidence type="ECO:0000259" key="9">
    <source>
        <dbReference type="PROSITE" id="PS50112"/>
    </source>
</evidence>
<dbReference type="InterPro" id="IPR030828">
    <property type="entry name" value="HTH_TyrR"/>
</dbReference>
<evidence type="ECO:0000259" key="10">
    <source>
        <dbReference type="PROSITE" id="PS50113"/>
    </source>
</evidence>
<evidence type="ECO:0000256" key="3">
    <source>
        <dbReference type="ARBA" id="ARBA00022840"/>
    </source>
</evidence>
<feature type="domain" description="PAC" evidence="10">
    <location>
        <begin position="199"/>
        <end position="251"/>
    </location>
</feature>
<dbReference type="STRING" id="39841.SAMN05660836_01863"/>
<evidence type="ECO:0000256" key="1">
    <source>
        <dbReference type="ARBA" id="ARBA00022741"/>
    </source>
</evidence>
<evidence type="ECO:0000313" key="11">
    <source>
        <dbReference type="EMBL" id="SFM89767.1"/>
    </source>
</evidence>
<dbReference type="GO" id="GO:0005524">
    <property type="term" value="F:ATP binding"/>
    <property type="evidence" value="ECO:0007669"/>
    <property type="project" value="UniProtKB-KW"/>
</dbReference>
<dbReference type="Gene3D" id="3.40.50.300">
    <property type="entry name" value="P-loop containing nucleotide triphosphate hydrolases"/>
    <property type="match status" value="1"/>
</dbReference>
<reference evidence="11 12" key="1">
    <citation type="submission" date="2016-10" db="EMBL/GenBank/DDBJ databases">
        <authorList>
            <person name="de Groot N.N."/>
        </authorList>
    </citation>
    <scope>NUCLEOTIDE SEQUENCE [LARGE SCALE GENOMIC DNA]</scope>
    <source>
        <strain evidence="11 12">DSM 9990</strain>
    </source>
</reference>
<evidence type="ECO:0000256" key="2">
    <source>
        <dbReference type="ARBA" id="ARBA00022797"/>
    </source>
</evidence>
<dbReference type="PROSITE" id="PS00675">
    <property type="entry name" value="SIGMA54_INTERACT_1"/>
    <property type="match status" value="1"/>
</dbReference>
<dbReference type="PROSITE" id="PS00676">
    <property type="entry name" value="SIGMA54_INTERACT_2"/>
    <property type="match status" value="1"/>
</dbReference>
<dbReference type="PANTHER" id="PTHR32071">
    <property type="entry name" value="TRANSCRIPTIONAL REGULATORY PROTEIN"/>
    <property type="match status" value="1"/>
</dbReference>
<dbReference type="RefSeq" id="WP_218148863.1">
    <property type="nucleotide sequence ID" value="NZ_FOUU01000006.1"/>
</dbReference>
<accession>A0A1I4UL99</accession>
<evidence type="ECO:0000313" key="12">
    <source>
        <dbReference type="Proteomes" id="UP000199611"/>
    </source>
</evidence>
<evidence type="ECO:0000259" key="8">
    <source>
        <dbReference type="PROSITE" id="PS50045"/>
    </source>
</evidence>
<keyword evidence="1" id="KW-0547">Nucleotide-binding</keyword>
<dbReference type="FunFam" id="3.40.50.300:FF:000006">
    <property type="entry name" value="DNA-binding transcriptional regulator NtrC"/>
    <property type="match status" value="1"/>
</dbReference>
<keyword evidence="12" id="KW-1185">Reference proteome</keyword>
<protein>
    <recommendedName>
        <fullName evidence="7">HTH-type transcriptional regulatory protein TyrR</fullName>
    </recommendedName>
</protein>
<dbReference type="InterPro" id="IPR058031">
    <property type="entry name" value="AAA_lid_NorR"/>
</dbReference>
<dbReference type="InterPro" id="IPR025944">
    <property type="entry name" value="Sigma_54_int_dom_CS"/>
</dbReference>
<keyword evidence="3" id="KW-0067">ATP-binding</keyword>
<dbReference type="EMBL" id="FOUU01000006">
    <property type="protein sequence ID" value="SFM89767.1"/>
    <property type="molecule type" value="Genomic_DNA"/>
</dbReference>
<dbReference type="NCBIfam" id="TIGR00229">
    <property type="entry name" value="sensory_box"/>
    <property type="match status" value="1"/>
</dbReference>
<dbReference type="Pfam" id="PF13426">
    <property type="entry name" value="PAS_9"/>
    <property type="match status" value="1"/>
</dbReference>
<dbReference type="Gene3D" id="1.10.10.60">
    <property type="entry name" value="Homeodomain-like"/>
    <property type="match status" value="1"/>
</dbReference>
<feature type="domain" description="PAS" evidence="9">
    <location>
        <begin position="132"/>
        <end position="185"/>
    </location>
</feature>
<dbReference type="InterPro" id="IPR025662">
    <property type="entry name" value="Sigma_54_int_dom_ATP-bd_1"/>
</dbReference>
<dbReference type="GO" id="GO:0003677">
    <property type="term" value="F:DNA binding"/>
    <property type="evidence" value="ECO:0007669"/>
    <property type="project" value="UniProtKB-KW"/>
</dbReference>
<evidence type="ECO:0000256" key="7">
    <source>
        <dbReference type="ARBA" id="ARBA00029500"/>
    </source>
</evidence>
<dbReference type="InterPro" id="IPR003593">
    <property type="entry name" value="AAA+_ATPase"/>
</dbReference>
<dbReference type="SMART" id="SM00091">
    <property type="entry name" value="PAS"/>
    <property type="match status" value="2"/>
</dbReference>
<dbReference type="SUPFAM" id="SSF46689">
    <property type="entry name" value="Homeodomain-like"/>
    <property type="match status" value="1"/>
</dbReference>
<dbReference type="SMART" id="SM00382">
    <property type="entry name" value="AAA"/>
    <property type="match status" value="1"/>
</dbReference>
<dbReference type="Pfam" id="PF00158">
    <property type="entry name" value="Sigma54_activat"/>
    <property type="match status" value="1"/>
</dbReference>
<dbReference type="Proteomes" id="UP000199611">
    <property type="component" value="Unassembled WGS sequence"/>
</dbReference>
<dbReference type="InterPro" id="IPR025943">
    <property type="entry name" value="Sigma_54_int_dom_ATP-bd_2"/>
</dbReference>
<dbReference type="PROSITE" id="PS00688">
    <property type="entry name" value="SIGMA54_INTERACT_3"/>
    <property type="match status" value="1"/>
</dbReference>
<dbReference type="InterPro" id="IPR027417">
    <property type="entry name" value="P-loop_NTPase"/>
</dbReference>
<evidence type="ECO:0000256" key="6">
    <source>
        <dbReference type="ARBA" id="ARBA00023163"/>
    </source>
</evidence>
<dbReference type="InterPro" id="IPR002078">
    <property type="entry name" value="Sigma_54_int"/>
</dbReference>
<gene>
    <name evidence="11" type="ORF">SAMN05660836_01863</name>
</gene>
<proteinExistence type="predicted"/>
<dbReference type="CDD" id="cd00130">
    <property type="entry name" value="PAS"/>
    <property type="match status" value="1"/>
</dbReference>
<keyword evidence="4" id="KW-0805">Transcription regulation</keyword>
<sequence length="590" mass="66489">MMFSNILPDDMPDGLSRSSGETILPDPVHEAWFLVDGEGRIVLSNKCAEKSFGLQKNALLVTLYPDLWQPVQAVIIGKTGHSVCSVRIGGRDYVLRVRAYRGGLSHRGALCSLEEKGRFEAIVEELFHFRRTTAELETIINSSHDGLWICDADAKVVRINPASERINGIKAEDVVGRSMKELVEEGFVNKSATLEVLRTGKVVHLLQETRTGRKLIVTGTPVFDDNGNIVRVVVTERDITEIEELHRELLEREALKNEYLEQILKLQLEEMMSHQIIARSPAMLKVLDQAVRAARVDSTVLLLGESGVGKGLIAELIHKYSHRAYAPFMKINCAALPDSLVESELFGYEAGAFTGARKSGKPGLLEVAHGGTVLLDEVGELSQETQAKLLHFLEDGRFTRVGGTKRRSVNVRIIAATNRPLDDLVRCGKFRQDLYYRLNVIPIRVPPLRERTEDILPLLDHYIRHFSRSMGAEKRLSPSVLRILVRYDYPGNVRELMNLCERLVAMSYGDVIGPEDLPEELGEMEKERRPSVDNPIDGAVEKGFREIIEEFEERIFKEMLSRYRTQQKIAEVLKINQSTVARKLKKYGLS</sequence>
<dbReference type="PANTHER" id="PTHR32071:SF57">
    <property type="entry name" value="C4-DICARBOXYLATE TRANSPORT TRANSCRIPTIONAL REGULATORY PROTEIN DCTD"/>
    <property type="match status" value="1"/>
</dbReference>
<dbReference type="PROSITE" id="PS50045">
    <property type="entry name" value="SIGMA54_INTERACT_4"/>
    <property type="match status" value="1"/>
</dbReference>
<dbReference type="SUPFAM" id="SSF52540">
    <property type="entry name" value="P-loop containing nucleoside triphosphate hydrolases"/>
    <property type="match status" value="1"/>
</dbReference>
<dbReference type="PROSITE" id="PS50112">
    <property type="entry name" value="PAS"/>
    <property type="match status" value="1"/>
</dbReference>
<keyword evidence="6" id="KW-0804">Transcription</keyword>
<dbReference type="InterPro" id="IPR000700">
    <property type="entry name" value="PAS-assoc_C"/>
</dbReference>
<dbReference type="Gene3D" id="3.30.450.20">
    <property type="entry name" value="PAS domain"/>
    <property type="match status" value="1"/>
</dbReference>
<feature type="domain" description="Sigma-54 factor interaction" evidence="8">
    <location>
        <begin position="276"/>
        <end position="505"/>
    </location>
</feature>
<dbReference type="SUPFAM" id="SSF55785">
    <property type="entry name" value="PYP-like sensor domain (PAS domain)"/>
    <property type="match status" value="1"/>
</dbReference>
<organism evidence="11 12">
    <name type="scientific">Thermodesulforhabdus norvegica</name>
    <dbReference type="NCBI Taxonomy" id="39841"/>
    <lineage>
        <taxon>Bacteria</taxon>
        <taxon>Pseudomonadati</taxon>
        <taxon>Thermodesulfobacteriota</taxon>
        <taxon>Syntrophobacteria</taxon>
        <taxon>Syntrophobacterales</taxon>
        <taxon>Thermodesulforhabdaceae</taxon>
        <taxon>Thermodesulforhabdus</taxon>
    </lineage>
</organism>
<name>A0A1I4UL99_9BACT</name>
<dbReference type="GO" id="GO:0006355">
    <property type="term" value="P:regulation of DNA-templated transcription"/>
    <property type="evidence" value="ECO:0007669"/>
    <property type="project" value="InterPro"/>
</dbReference>
<evidence type="ECO:0000256" key="5">
    <source>
        <dbReference type="ARBA" id="ARBA00023125"/>
    </source>
</evidence>
<dbReference type="AlphaFoldDB" id="A0A1I4UL99"/>
<keyword evidence="2" id="KW-0058">Aromatic hydrocarbons catabolism</keyword>
<dbReference type="Gene3D" id="1.10.8.60">
    <property type="match status" value="1"/>
</dbReference>
<dbReference type="PROSITE" id="PS50113">
    <property type="entry name" value="PAC"/>
    <property type="match status" value="1"/>
</dbReference>
<dbReference type="InterPro" id="IPR009057">
    <property type="entry name" value="Homeodomain-like_sf"/>
</dbReference>